<accession>A0AAE6WU98</accession>
<feature type="domain" description="DUF2726" evidence="1">
    <location>
        <begin position="37"/>
        <end position="145"/>
    </location>
</feature>
<protein>
    <submittedName>
        <fullName evidence="2">DUF2726 domain-containing protein</fullName>
    </submittedName>
</protein>
<gene>
    <name evidence="2" type="ORF">FSC10_01160</name>
</gene>
<sequence length="182" mass="21220">MATYIIIGSFLLLCTILMAYKRVRNSGKQQDSVLKQRAIFNLNQQLTYTRLKEILPENIILAHVSYDALLTTKFFRTRNKYRNLVADFVVLDQDHLVVAIVAVDDPMILKRPQQSQYQDALLTMAGYRVIRYEDIPEYHHLRRDFLNEQGEEDSLVNPNNLTTLKKFPLYSALERPKVKTVS</sequence>
<evidence type="ECO:0000259" key="1">
    <source>
        <dbReference type="Pfam" id="PF10881"/>
    </source>
</evidence>
<evidence type="ECO:0000313" key="3">
    <source>
        <dbReference type="Proteomes" id="UP000503505"/>
    </source>
</evidence>
<name>A0AAE6WU98_9GAMM</name>
<dbReference type="EMBL" id="CP044463">
    <property type="protein sequence ID" value="QIC66062.1"/>
    <property type="molecule type" value="Genomic_DNA"/>
</dbReference>
<dbReference type="Pfam" id="PF10881">
    <property type="entry name" value="DUF2726"/>
    <property type="match status" value="1"/>
</dbReference>
<reference evidence="2 3" key="1">
    <citation type="submission" date="2019-09" db="EMBL/GenBank/DDBJ databases">
        <title>Non-baumannii Acinetobacter spp. carrying blaNDM-1 isolated in China.</title>
        <authorList>
            <person name="Cui C."/>
            <person name="Chen C."/>
            <person name="Sun J."/>
            <person name="Liu Y."/>
        </authorList>
    </citation>
    <scope>NUCLEOTIDE SEQUENCE [LARGE SCALE GENOMIC DNA]</scope>
    <source>
        <strain evidence="2 3">HZE23-1</strain>
    </source>
</reference>
<organism evidence="2 3">
    <name type="scientific">Acinetobacter schindleri</name>
    <dbReference type="NCBI Taxonomy" id="108981"/>
    <lineage>
        <taxon>Bacteria</taxon>
        <taxon>Pseudomonadati</taxon>
        <taxon>Pseudomonadota</taxon>
        <taxon>Gammaproteobacteria</taxon>
        <taxon>Moraxellales</taxon>
        <taxon>Moraxellaceae</taxon>
        <taxon>Acinetobacter</taxon>
    </lineage>
</organism>
<dbReference type="AlphaFoldDB" id="A0AAE6WU98"/>
<dbReference type="GeneID" id="58161836"/>
<dbReference type="RefSeq" id="WP_005223571.1">
    <property type="nucleotide sequence ID" value="NZ_CP044463.1"/>
</dbReference>
<dbReference type="InterPro" id="IPR024402">
    <property type="entry name" value="DUF2726"/>
</dbReference>
<proteinExistence type="predicted"/>
<dbReference type="Proteomes" id="UP000503505">
    <property type="component" value="Chromosome"/>
</dbReference>
<evidence type="ECO:0000313" key="2">
    <source>
        <dbReference type="EMBL" id="QIC66062.1"/>
    </source>
</evidence>